<evidence type="ECO:0000256" key="1">
    <source>
        <dbReference type="SAM" id="MobiDB-lite"/>
    </source>
</evidence>
<dbReference type="EMBL" id="UOFW01000211">
    <property type="protein sequence ID" value="VAX07604.1"/>
    <property type="molecule type" value="Genomic_DNA"/>
</dbReference>
<evidence type="ECO:0000313" key="4">
    <source>
        <dbReference type="EMBL" id="VAX07604.1"/>
    </source>
</evidence>
<proteinExistence type="predicted"/>
<dbReference type="InterPro" id="IPR057270">
    <property type="entry name" value="Ycgb-like"/>
</dbReference>
<dbReference type="Pfam" id="PF24755">
    <property type="entry name" value="SpoVR_C"/>
    <property type="match status" value="1"/>
</dbReference>
<accession>A0A3B1B6E2</accession>
<feature type="domain" description="SpoVR-like C-terminal" evidence="3">
    <location>
        <begin position="461"/>
        <end position="513"/>
    </location>
</feature>
<evidence type="ECO:0000259" key="3">
    <source>
        <dbReference type="Pfam" id="PF24755"/>
    </source>
</evidence>
<sequence>MTASKPKKNARPKKTSPSDKKSTAPIFEGAEWDYETVDNCFQAIQQIAIDEMGLNVYPTQIEIITSEQMLDAYSSVGMPLMYNHWSFGKSFLRDESNYRKGFSGLAYEIVINSNPCICYIMEENSMTMQTLVMAHAAFGHNHFFKNNHLFKQWTDANAILDYLQFAKNYIAKCEERYGQKEVEKILDSAHALRDQGVDKFTRRQKLDVAALRQRELERHEYEQSQYSELWRTLPETTSKDEGEIDLIEKALAQKLGLPESNLLYFLEKHSPVLENWQREILRIVRSMAQYFYPQRQTKMMNEGCACFVHYHIMNRLFDTGQITEGAMLEFIDFHSRVIAQPDFDSQYYAGINPYALGFAMMKDIERICENPTDEDREWFPDFAGNNQALKTLKEAWENFRDESFILQYLSPHLMREFRLFNLNDDKSIPFYLVNAIHNKQGYIAIRSALAAQYSVANLDLDIQVTNVDLHGNRAMILTHNITNGVTLDEKQVNLIIPHIQRLWGYDVSVKSIEPNIDKTHFA</sequence>
<feature type="region of interest" description="Disordered" evidence="1">
    <location>
        <begin position="1"/>
        <end position="23"/>
    </location>
</feature>
<feature type="domain" description="SpoVR protein-like N-terminal" evidence="2">
    <location>
        <begin position="31"/>
        <end position="456"/>
    </location>
</feature>
<dbReference type="Pfam" id="PF04293">
    <property type="entry name" value="SpoVR"/>
    <property type="match status" value="1"/>
</dbReference>
<evidence type="ECO:0000259" key="2">
    <source>
        <dbReference type="Pfam" id="PF04293"/>
    </source>
</evidence>
<dbReference type="InterPro" id="IPR007390">
    <property type="entry name" value="Spore_V_R"/>
</dbReference>
<feature type="compositionally biased region" description="Basic residues" evidence="1">
    <location>
        <begin position="1"/>
        <end position="14"/>
    </location>
</feature>
<reference evidence="4" key="1">
    <citation type="submission" date="2018-06" db="EMBL/GenBank/DDBJ databases">
        <authorList>
            <person name="Zhirakovskaya E."/>
        </authorList>
    </citation>
    <scope>NUCLEOTIDE SEQUENCE</scope>
</reference>
<dbReference type="PANTHER" id="PTHR30029">
    <property type="entry name" value="STAGE V SPORULATION PROTEIN R"/>
    <property type="match status" value="1"/>
</dbReference>
<dbReference type="InterPro" id="IPR057008">
    <property type="entry name" value="SpoVR-like_C"/>
</dbReference>
<organism evidence="4">
    <name type="scientific">hydrothermal vent metagenome</name>
    <dbReference type="NCBI Taxonomy" id="652676"/>
    <lineage>
        <taxon>unclassified sequences</taxon>
        <taxon>metagenomes</taxon>
        <taxon>ecological metagenomes</taxon>
    </lineage>
</organism>
<name>A0A3B1B6E2_9ZZZZ</name>
<dbReference type="PANTHER" id="PTHR30029:SF2">
    <property type="entry name" value="STAGE V SPORULATION PROTEIN R"/>
    <property type="match status" value="1"/>
</dbReference>
<protein>
    <submittedName>
        <fullName evidence="4">FIG004684: SpoVR-like protein</fullName>
    </submittedName>
</protein>
<dbReference type="InterPro" id="IPR056174">
    <property type="entry name" value="SpoVR_N"/>
</dbReference>
<dbReference type="NCBIfam" id="NF008737">
    <property type="entry name" value="PRK11767.1"/>
    <property type="match status" value="1"/>
</dbReference>
<gene>
    <name evidence="4" type="ORF">MNBD_ALPHA03-226</name>
</gene>
<dbReference type="AlphaFoldDB" id="A0A3B1B6E2"/>